<reference evidence="1" key="1">
    <citation type="submission" date="2021-11" db="EMBL/GenBank/DDBJ databases">
        <authorList>
            <person name="Islam A."/>
            <person name="Islam S."/>
            <person name="Flora M.S."/>
            <person name="Rahman M."/>
            <person name="Ziaur R.M."/>
            <person name="Epstein J.H."/>
            <person name="Hassan M."/>
            <person name="Klassen M."/>
            <person name="Woodard K."/>
            <person name="Webb A."/>
            <person name="Webby R.J."/>
            <person name="El Zowalaty M.E."/>
        </authorList>
    </citation>
    <scope>NUCLEOTIDE SEQUENCE</scope>
    <source>
        <strain evidence="1">Pbs3</strain>
    </source>
</reference>
<name>A0AAU9LDS9_9STRA</name>
<comment type="caution">
    <text evidence="1">The sequence shown here is derived from an EMBL/GenBank/DDBJ whole genome shotgun (WGS) entry which is preliminary data.</text>
</comment>
<evidence type="ECO:0000313" key="1">
    <source>
        <dbReference type="EMBL" id="CAH0478241.1"/>
    </source>
</evidence>
<protein>
    <submittedName>
        <fullName evidence="1">Uncharacterized protein</fullName>
    </submittedName>
</protein>
<sequence>MLKDTPKRLRRVAIQGFVNRELADLRRRSSALAIATGHCCQARQLKSELARTHFHLSKLTGKAKEWALGKLVTDPIYFPDMKALKDDLRLAFKPPQDEHHHRSALLALKQGHLSMLYIISCKHDIWRSASSPIRSIR</sequence>
<accession>A0AAU9LDS9</accession>
<dbReference type="Proteomes" id="UP001160483">
    <property type="component" value="Unassembled WGS sequence"/>
</dbReference>
<proteinExistence type="predicted"/>
<dbReference type="EMBL" id="CAKKTJ010000223">
    <property type="protein sequence ID" value="CAH0478241.1"/>
    <property type="molecule type" value="Genomic_DNA"/>
</dbReference>
<organism evidence="1 2">
    <name type="scientific">Peronospora belbahrii</name>
    <dbReference type="NCBI Taxonomy" id="622444"/>
    <lineage>
        <taxon>Eukaryota</taxon>
        <taxon>Sar</taxon>
        <taxon>Stramenopiles</taxon>
        <taxon>Oomycota</taxon>
        <taxon>Peronosporomycetes</taxon>
        <taxon>Peronosporales</taxon>
        <taxon>Peronosporaceae</taxon>
        <taxon>Peronospora</taxon>
    </lineage>
</organism>
<evidence type="ECO:0000313" key="2">
    <source>
        <dbReference type="Proteomes" id="UP001160483"/>
    </source>
</evidence>
<gene>
    <name evidence="1" type="ORF">PBS003_LOCUS4944</name>
</gene>
<dbReference type="AlphaFoldDB" id="A0AAU9LDS9"/>